<sequence length="227" mass="23052">MTVSSKHKHARRRAPARLPGTPVRVLVAVVAVAGAALLLRLVLGGEDAADDGQTPVGAALTTVGNTWKTAAGDSYRLTITPINEPVNVGSNDGCVPAPRAGRTNLRFTVRIDNEGAAPAQVPRLEFGANVTAAGAVSPGLTFTKASKAIAITPQRKARDCAAAARVNKGDDEIAPASAAIYTGLIGGIKTPVGAGLSLIVRYEYADPGGPGGSSTKDLVARFPKVAG</sequence>
<dbReference type="RefSeq" id="WP_123229346.1">
    <property type="nucleotide sequence ID" value="NZ_RJSE01000009.1"/>
</dbReference>
<name>A0A3N0CAV1_9ACTN</name>
<organism evidence="1 2">
    <name type="scientific">Nocardioides marmoriginsengisoli</name>
    <dbReference type="NCBI Taxonomy" id="661483"/>
    <lineage>
        <taxon>Bacteria</taxon>
        <taxon>Bacillati</taxon>
        <taxon>Actinomycetota</taxon>
        <taxon>Actinomycetes</taxon>
        <taxon>Propionibacteriales</taxon>
        <taxon>Nocardioidaceae</taxon>
        <taxon>Nocardioides</taxon>
    </lineage>
</organism>
<accession>A0A3N0CAV1</accession>
<protein>
    <submittedName>
        <fullName evidence="1">Uncharacterized protein</fullName>
    </submittedName>
</protein>
<evidence type="ECO:0000313" key="1">
    <source>
        <dbReference type="EMBL" id="RNL60594.1"/>
    </source>
</evidence>
<dbReference type="OrthoDB" id="9918251at2"/>
<dbReference type="AlphaFoldDB" id="A0A3N0CAV1"/>
<proteinExistence type="predicted"/>
<reference evidence="1 2" key="1">
    <citation type="submission" date="2018-11" db="EMBL/GenBank/DDBJ databases">
        <authorList>
            <person name="Li F."/>
        </authorList>
    </citation>
    <scope>NUCLEOTIDE SEQUENCE [LARGE SCALE GENOMIC DNA]</scope>
    <source>
        <strain evidence="1 2">Gsoil 097</strain>
    </source>
</reference>
<comment type="caution">
    <text evidence="1">The sequence shown here is derived from an EMBL/GenBank/DDBJ whole genome shotgun (WGS) entry which is preliminary data.</text>
</comment>
<evidence type="ECO:0000313" key="2">
    <source>
        <dbReference type="Proteomes" id="UP000267128"/>
    </source>
</evidence>
<dbReference type="Proteomes" id="UP000267128">
    <property type="component" value="Unassembled WGS sequence"/>
</dbReference>
<gene>
    <name evidence="1" type="ORF">EFK50_19975</name>
</gene>
<dbReference type="EMBL" id="RJSE01000009">
    <property type="protein sequence ID" value="RNL60594.1"/>
    <property type="molecule type" value="Genomic_DNA"/>
</dbReference>
<keyword evidence="2" id="KW-1185">Reference proteome</keyword>